<evidence type="ECO:0000256" key="5">
    <source>
        <dbReference type="ARBA" id="ARBA00022989"/>
    </source>
</evidence>
<organism evidence="10 11">
    <name type="scientific">Microbispora maris</name>
    <dbReference type="NCBI Taxonomy" id="3144104"/>
    <lineage>
        <taxon>Bacteria</taxon>
        <taxon>Bacillati</taxon>
        <taxon>Actinomycetota</taxon>
        <taxon>Actinomycetes</taxon>
        <taxon>Streptosporangiales</taxon>
        <taxon>Streptosporangiaceae</taxon>
        <taxon>Microbispora</taxon>
    </lineage>
</organism>
<feature type="chain" id="PRO_5045649494" evidence="9">
    <location>
        <begin position="25"/>
        <end position="416"/>
    </location>
</feature>
<dbReference type="EC" id="2.4.-.-" evidence="10"/>
<evidence type="ECO:0000256" key="7">
    <source>
        <dbReference type="ARBA" id="ARBA00024033"/>
    </source>
</evidence>
<keyword evidence="10" id="KW-0328">Glycosyltransferase</keyword>
<gene>
    <name evidence="10" type="ORF">AAH991_01845</name>
</gene>
<comment type="caution">
    <text evidence="10">The sequence shown here is derived from an EMBL/GenBank/DDBJ whole genome shotgun (WGS) entry which is preliminary data.</text>
</comment>
<feature type="signal peptide" evidence="9">
    <location>
        <begin position="1"/>
        <end position="24"/>
    </location>
</feature>
<comment type="similarity">
    <text evidence="7">Belongs to the glycosyltransferase 87 family.</text>
</comment>
<keyword evidence="6 8" id="KW-0472">Membrane</keyword>
<keyword evidence="5 8" id="KW-1133">Transmembrane helix</keyword>
<feature type="transmembrane region" description="Helical" evidence="8">
    <location>
        <begin position="341"/>
        <end position="359"/>
    </location>
</feature>
<keyword evidence="2" id="KW-1003">Cell membrane</keyword>
<dbReference type="Proteomes" id="UP001447516">
    <property type="component" value="Unassembled WGS sequence"/>
</dbReference>
<evidence type="ECO:0000256" key="8">
    <source>
        <dbReference type="SAM" id="Phobius"/>
    </source>
</evidence>
<feature type="transmembrane region" description="Helical" evidence="8">
    <location>
        <begin position="225"/>
        <end position="243"/>
    </location>
</feature>
<dbReference type="Pfam" id="PF09594">
    <property type="entry name" value="GT87"/>
    <property type="match status" value="1"/>
</dbReference>
<feature type="transmembrane region" description="Helical" evidence="8">
    <location>
        <begin position="122"/>
        <end position="151"/>
    </location>
</feature>
<dbReference type="RefSeq" id="WP_346223710.1">
    <property type="nucleotide sequence ID" value="NZ_JBDJAW010000001.1"/>
</dbReference>
<dbReference type="InterPro" id="IPR018584">
    <property type="entry name" value="GT87"/>
</dbReference>
<evidence type="ECO:0000256" key="3">
    <source>
        <dbReference type="ARBA" id="ARBA00022679"/>
    </source>
</evidence>
<keyword evidence="9" id="KW-0732">Signal</keyword>
<evidence type="ECO:0000256" key="4">
    <source>
        <dbReference type="ARBA" id="ARBA00022692"/>
    </source>
</evidence>
<dbReference type="EMBL" id="JBDJAW010000001">
    <property type="protein sequence ID" value="MEN3533830.1"/>
    <property type="molecule type" value="Genomic_DNA"/>
</dbReference>
<sequence>MRRRPPWLLLLVWAATRGALLLVATQTIPTGHGEAFTNDVTLYRDWSGILAEGEFPAGDEKWQYPPFAALPLLAPRLVPLDYHVAFSLLALLCDLAVLLLLWRFSASRSFGPRRGGGRTGPWAWTVGAALLGPVLLARYDLMVTLVAVLALTTSAGPAVRGSLIGVGLLVKAWPVALLAGLRRWRELLTASGLTLAVAVAGCGVTALLVPHALDFLTAQEERGLQIESLAATPFALARALGWWDGYTTYQHGAMEVVGPGAHAAALVSLAATPVALALIGVWWLRAAPSPRSYHDAALTTVLFLVATSRVLSPQYLVWVVGVAAVILSVRRDRRGPTQRPAALLVLVAALLTGVMYPWMELDYSWTGSLPGTLVLVVRNLVVLAAAVTSYVQLWRATRRPRRVRGEWSLQAAVPTA</sequence>
<evidence type="ECO:0000313" key="11">
    <source>
        <dbReference type="Proteomes" id="UP001447516"/>
    </source>
</evidence>
<feature type="transmembrane region" description="Helical" evidence="8">
    <location>
        <begin position="163"/>
        <end position="181"/>
    </location>
</feature>
<keyword evidence="3 10" id="KW-0808">Transferase</keyword>
<evidence type="ECO:0000256" key="6">
    <source>
        <dbReference type="ARBA" id="ARBA00023136"/>
    </source>
</evidence>
<reference evidence="10 11" key="1">
    <citation type="submission" date="2024-05" db="EMBL/GenBank/DDBJ databases">
        <title>Microbispora sp.ZYX-F-249.</title>
        <authorList>
            <person name="Xie H."/>
        </authorList>
    </citation>
    <scope>NUCLEOTIDE SEQUENCE [LARGE SCALE GENOMIC DNA]</scope>
    <source>
        <strain evidence="10 11">ZYX-F-249</strain>
    </source>
</reference>
<feature type="transmembrane region" description="Helical" evidence="8">
    <location>
        <begin position="263"/>
        <end position="284"/>
    </location>
</feature>
<accession>A0ABV0AEQ0</accession>
<evidence type="ECO:0000256" key="9">
    <source>
        <dbReference type="SAM" id="SignalP"/>
    </source>
</evidence>
<feature type="transmembrane region" description="Helical" evidence="8">
    <location>
        <begin position="193"/>
        <end position="213"/>
    </location>
</feature>
<keyword evidence="11" id="KW-1185">Reference proteome</keyword>
<proteinExistence type="inferred from homology"/>
<evidence type="ECO:0000256" key="1">
    <source>
        <dbReference type="ARBA" id="ARBA00004651"/>
    </source>
</evidence>
<protein>
    <submittedName>
        <fullName evidence="10">Glycosyltransferase family 87 protein</fullName>
        <ecNumber evidence="10">2.4.-.-</ecNumber>
    </submittedName>
</protein>
<name>A0ABV0AEQ0_9ACTN</name>
<dbReference type="GO" id="GO:0016757">
    <property type="term" value="F:glycosyltransferase activity"/>
    <property type="evidence" value="ECO:0007669"/>
    <property type="project" value="UniProtKB-KW"/>
</dbReference>
<evidence type="ECO:0000313" key="10">
    <source>
        <dbReference type="EMBL" id="MEN3533830.1"/>
    </source>
</evidence>
<feature type="transmembrane region" description="Helical" evidence="8">
    <location>
        <begin position="371"/>
        <end position="394"/>
    </location>
</feature>
<feature type="transmembrane region" description="Helical" evidence="8">
    <location>
        <begin position="296"/>
        <end position="329"/>
    </location>
</feature>
<keyword evidence="4 8" id="KW-0812">Transmembrane</keyword>
<evidence type="ECO:0000256" key="2">
    <source>
        <dbReference type="ARBA" id="ARBA00022475"/>
    </source>
</evidence>
<feature type="transmembrane region" description="Helical" evidence="8">
    <location>
        <begin position="82"/>
        <end position="102"/>
    </location>
</feature>
<comment type="subcellular location">
    <subcellularLocation>
        <location evidence="1">Cell membrane</location>
        <topology evidence="1">Multi-pass membrane protein</topology>
    </subcellularLocation>
</comment>